<accession>A0A9D4KR82</accession>
<dbReference type="PANTHER" id="PTHR46363:SF1">
    <property type="entry name" value="DEOXYRIBONUCLEASE TATDN2-RELATED"/>
    <property type="match status" value="1"/>
</dbReference>
<reference evidence="2" key="2">
    <citation type="submission" date="2020-11" db="EMBL/GenBank/DDBJ databases">
        <authorList>
            <person name="McCartney M.A."/>
            <person name="Auch B."/>
            <person name="Kono T."/>
            <person name="Mallez S."/>
            <person name="Becker A."/>
            <person name="Gohl D.M."/>
            <person name="Silverstein K.A.T."/>
            <person name="Koren S."/>
            <person name="Bechman K.B."/>
            <person name="Herman A."/>
            <person name="Abrahante J.E."/>
            <person name="Garbe J."/>
        </authorList>
    </citation>
    <scope>NUCLEOTIDE SEQUENCE</scope>
    <source>
        <strain evidence="2">Duluth1</strain>
        <tissue evidence="2">Whole animal</tissue>
    </source>
</reference>
<gene>
    <name evidence="2" type="ORF">DPMN_086871</name>
</gene>
<dbReference type="InterPro" id="IPR032466">
    <property type="entry name" value="Metal_Hydrolase"/>
</dbReference>
<sequence>MLVGLLKLACPRQPVILHIRGQDTYSCRVSALALCLMRENVSPKQKIHLHCFAGTLDQVLGCPAAFPWCYFSISGLDACFDEVQKSAVRGIPADRLLVETDSLLAGPCSGY</sequence>
<dbReference type="SUPFAM" id="SSF51556">
    <property type="entry name" value="Metallo-dependent hydrolases"/>
    <property type="match status" value="1"/>
</dbReference>
<dbReference type="InterPro" id="IPR001130">
    <property type="entry name" value="TatD-like"/>
</dbReference>
<name>A0A9D4KR82_DREPO</name>
<dbReference type="AlphaFoldDB" id="A0A9D4KR82"/>
<keyword evidence="3" id="KW-1185">Reference proteome</keyword>
<evidence type="ECO:0000256" key="1">
    <source>
        <dbReference type="ARBA" id="ARBA00009275"/>
    </source>
</evidence>
<dbReference type="GO" id="GO:0016788">
    <property type="term" value="F:hydrolase activity, acting on ester bonds"/>
    <property type="evidence" value="ECO:0007669"/>
    <property type="project" value="InterPro"/>
</dbReference>
<evidence type="ECO:0000313" key="3">
    <source>
        <dbReference type="Proteomes" id="UP000828390"/>
    </source>
</evidence>
<dbReference type="EMBL" id="JAIWYP010000003">
    <property type="protein sequence ID" value="KAH3844612.1"/>
    <property type="molecule type" value="Genomic_DNA"/>
</dbReference>
<dbReference type="Pfam" id="PF01026">
    <property type="entry name" value="TatD_DNase"/>
    <property type="match status" value="1"/>
</dbReference>
<reference evidence="2" key="1">
    <citation type="journal article" date="2019" name="bioRxiv">
        <title>The Genome of the Zebra Mussel, Dreissena polymorpha: A Resource for Invasive Species Research.</title>
        <authorList>
            <person name="McCartney M.A."/>
            <person name="Auch B."/>
            <person name="Kono T."/>
            <person name="Mallez S."/>
            <person name="Zhang Y."/>
            <person name="Obille A."/>
            <person name="Becker A."/>
            <person name="Abrahante J.E."/>
            <person name="Garbe J."/>
            <person name="Badalamenti J.P."/>
            <person name="Herman A."/>
            <person name="Mangelson H."/>
            <person name="Liachko I."/>
            <person name="Sullivan S."/>
            <person name="Sone E.D."/>
            <person name="Koren S."/>
            <person name="Silverstein K.A.T."/>
            <person name="Beckman K.B."/>
            <person name="Gohl D.M."/>
        </authorList>
    </citation>
    <scope>NUCLEOTIDE SEQUENCE</scope>
    <source>
        <strain evidence="2">Duluth1</strain>
        <tissue evidence="2">Whole animal</tissue>
    </source>
</reference>
<proteinExistence type="inferred from homology"/>
<dbReference type="Proteomes" id="UP000828390">
    <property type="component" value="Unassembled WGS sequence"/>
</dbReference>
<dbReference type="Gene3D" id="3.20.20.140">
    <property type="entry name" value="Metal-dependent hydrolases"/>
    <property type="match status" value="1"/>
</dbReference>
<dbReference type="PANTHER" id="PTHR46363">
    <property type="entry name" value="DEOXYRIBONUCLEASE TATDN2-RELATED"/>
    <property type="match status" value="1"/>
</dbReference>
<comment type="caution">
    <text evidence="2">The sequence shown here is derived from an EMBL/GenBank/DDBJ whole genome shotgun (WGS) entry which is preliminary data.</text>
</comment>
<protein>
    <submittedName>
        <fullName evidence="2">Uncharacterized protein</fullName>
    </submittedName>
</protein>
<organism evidence="2 3">
    <name type="scientific">Dreissena polymorpha</name>
    <name type="common">Zebra mussel</name>
    <name type="synonym">Mytilus polymorpha</name>
    <dbReference type="NCBI Taxonomy" id="45954"/>
    <lineage>
        <taxon>Eukaryota</taxon>
        <taxon>Metazoa</taxon>
        <taxon>Spiralia</taxon>
        <taxon>Lophotrochozoa</taxon>
        <taxon>Mollusca</taxon>
        <taxon>Bivalvia</taxon>
        <taxon>Autobranchia</taxon>
        <taxon>Heteroconchia</taxon>
        <taxon>Euheterodonta</taxon>
        <taxon>Imparidentia</taxon>
        <taxon>Neoheterodontei</taxon>
        <taxon>Myida</taxon>
        <taxon>Dreissenoidea</taxon>
        <taxon>Dreissenidae</taxon>
        <taxon>Dreissena</taxon>
    </lineage>
</organism>
<evidence type="ECO:0000313" key="2">
    <source>
        <dbReference type="EMBL" id="KAH3844612.1"/>
    </source>
</evidence>
<comment type="similarity">
    <text evidence="1">Belongs to the metallo-dependent hydrolases superfamily. TatD-type hydrolase family.</text>
</comment>